<reference evidence="2" key="1">
    <citation type="journal article" date="2017" name="Nat. Ecol. Evol.">
        <title>Genome expansion and lineage-specific genetic innovations in the forest pathogenic fungi Armillaria.</title>
        <authorList>
            <person name="Sipos G."/>
            <person name="Prasanna A.N."/>
            <person name="Walter M.C."/>
            <person name="O'Connor E."/>
            <person name="Balint B."/>
            <person name="Krizsan K."/>
            <person name="Kiss B."/>
            <person name="Hess J."/>
            <person name="Varga T."/>
            <person name="Slot J."/>
            <person name="Riley R."/>
            <person name="Boka B."/>
            <person name="Rigling D."/>
            <person name="Barry K."/>
            <person name="Lee J."/>
            <person name="Mihaltcheva S."/>
            <person name="LaButti K."/>
            <person name="Lipzen A."/>
            <person name="Waldron R."/>
            <person name="Moloney N.M."/>
            <person name="Sperisen C."/>
            <person name="Kredics L."/>
            <person name="Vagvoelgyi C."/>
            <person name="Patrignani A."/>
            <person name="Fitzpatrick D."/>
            <person name="Nagy I."/>
            <person name="Doyle S."/>
            <person name="Anderson J.B."/>
            <person name="Grigoriev I.V."/>
            <person name="Gueldener U."/>
            <person name="Muensterkoetter M."/>
            <person name="Nagy L.G."/>
        </authorList>
    </citation>
    <scope>NUCLEOTIDE SEQUENCE [LARGE SCALE GENOMIC DNA]</scope>
    <source>
        <strain evidence="2">Ar21-2</strain>
    </source>
</reference>
<sequence>MTTWTWYKSHWILPSSLLCRLSDHSVLDHLGEIGAAAEWRESVDCEIAQEKEAGFIMSRQQDKSGEGLGLRACWQLQRGARHIVCHPLEDHHGSFIDGAQAHDDLGQTREHTPRTFTAGYCRRANQKDGLGSHSEKTKRIVFGYCHDVKHVRRSMHSITVIIPEIAEGPSNLTAASSSPRKRATQMRELDIGTISGALTTGVKIPVNLVTLPSPRSYDPNLNAWVSMAHLPTTVPREEAQDLIAPRTVICEFRAYRKRMGPRDQNR</sequence>
<dbReference type="Proteomes" id="UP000217790">
    <property type="component" value="Unassembled WGS sequence"/>
</dbReference>
<proteinExistence type="predicted"/>
<dbReference type="EMBL" id="KZ293658">
    <property type="protein sequence ID" value="PBK92765.1"/>
    <property type="molecule type" value="Genomic_DNA"/>
</dbReference>
<dbReference type="AlphaFoldDB" id="A0A2H3DC13"/>
<protein>
    <submittedName>
        <fullName evidence="1">Uncharacterized protein</fullName>
    </submittedName>
</protein>
<dbReference type="InParanoid" id="A0A2H3DC13"/>
<name>A0A2H3DC13_ARMGA</name>
<gene>
    <name evidence="1" type="ORF">ARMGADRAFT_1030974</name>
</gene>
<evidence type="ECO:0000313" key="2">
    <source>
        <dbReference type="Proteomes" id="UP000217790"/>
    </source>
</evidence>
<evidence type="ECO:0000313" key="1">
    <source>
        <dbReference type="EMBL" id="PBK92765.1"/>
    </source>
</evidence>
<keyword evidence="2" id="KW-1185">Reference proteome</keyword>
<organism evidence="1 2">
    <name type="scientific">Armillaria gallica</name>
    <name type="common">Bulbous honey fungus</name>
    <name type="synonym">Armillaria bulbosa</name>
    <dbReference type="NCBI Taxonomy" id="47427"/>
    <lineage>
        <taxon>Eukaryota</taxon>
        <taxon>Fungi</taxon>
        <taxon>Dikarya</taxon>
        <taxon>Basidiomycota</taxon>
        <taxon>Agaricomycotina</taxon>
        <taxon>Agaricomycetes</taxon>
        <taxon>Agaricomycetidae</taxon>
        <taxon>Agaricales</taxon>
        <taxon>Marasmiineae</taxon>
        <taxon>Physalacriaceae</taxon>
        <taxon>Armillaria</taxon>
    </lineage>
</organism>
<accession>A0A2H3DC13</accession>
<dbReference type="OrthoDB" id="10533601at2759"/>